<feature type="transmembrane region" description="Helical" evidence="1">
    <location>
        <begin position="37"/>
        <end position="57"/>
    </location>
</feature>
<dbReference type="AlphaFoldDB" id="A0A0W1R3C1"/>
<gene>
    <name evidence="2" type="ORF">AUR64_02405</name>
</gene>
<proteinExistence type="predicted"/>
<name>A0A0W1R3C1_9EURY</name>
<protein>
    <submittedName>
        <fullName evidence="2">Uncharacterized protein</fullName>
    </submittedName>
</protein>
<keyword evidence="3" id="KW-1185">Reference proteome</keyword>
<evidence type="ECO:0000256" key="1">
    <source>
        <dbReference type="SAM" id="Phobius"/>
    </source>
</evidence>
<feature type="transmembrane region" description="Helical" evidence="1">
    <location>
        <begin position="63"/>
        <end position="81"/>
    </location>
</feature>
<dbReference type="Proteomes" id="UP000054387">
    <property type="component" value="Unassembled WGS sequence"/>
</dbReference>
<evidence type="ECO:0000313" key="3">
    <source>
        <dbReference type="Proteomes" id="UP000054387"/>
    </source>
</evidence>
<sequence length="156" mass="17384">MTEFRTLAGKCTVTSGSIEVKESLIGPIKTAYHLSKLYFFVLAVYVPLFGFFIVLTWENGLPVLVSFVVIVSVLVVLRYRLSYGSGTLDADSISLDTVESVEVREDQLIPVLVVSYRQNNSVEKRVIRMPYSVLKNSSRELNKAIEAFDGKGIEIA</sequence>
<comment type="caution">
    <text evidence="2">The sequence shown here is derived from an EMBL/GenBank/DDBJ whole genome shotgun (WGS) entry which is preliminary data.</text>
</comment>
<evidence type="ECO:0000313" key="2">
    <source>
        <dbReference type="EMBL" id="KTG07713.1"/>
    </source>
</evidence>
<keyword evidence="1" id="KW-0472">Membrane</keyword>
<dbReference type="EMBL" id="LOPU01000040">
    <property type="protein sequence ID" value="KTG07713.1"/>
    <property type="molecule type" value="Genomic_DNA"/>
</dbReference>
<accession>A0A0W1R3C1</accession>
<keyword evidence="1" id="KW-1133">Transmembrane helix</keyword>
<dbReference type="RefSeq" id="WP_058583544.1">
    <property type="nucleotide sequence ID" value="NZ_LOPU01000040.1"/>
</dbReference>
<organism evidence="2 3">
    <name type="scientific">Haloprofundus marisrubri</name>
    <dbReference type="NCBI Taxonomy" id="1514971"/>
    <lineage>
        <taxon>Archaea</taxon>
        <taxon>Methanobacteriati</taxon>
        <taxon>Methanobacteriota</taxon>
        <taxon>Stenosarchaea group</taxon>
        <taxon>Halobacteria</taxon>
        <taxon>Halobacteriales</taxon>
        <taxon>Haloferacaceae</taxon>
        <taxon>Haloprofundus</taxon>
    </lineage>
</organism>
<reference evidence="2 3" key="1">
    <citation type="submission" date="2015-12" db="EMBL/GenBank/DDBJ databases">
        <title>Haloprofundus marisrubri gen. nov., sp. nov., an extremely halophilic archaeon isolated from the Discovery deep brine-seawater interface in the Red Sea.</title>
        <authorList>
            <person name="Zhang G."/>
            <person name="Stingl U."/>
            <person name="Rashid M."/>
        </authorList>
    </citation>
    <scope>NUCLEOTIDE SEQUENCE [LARGE SCALE GENOMIC DNA]</scope>
    <source>
        <strain evidence="2 3">SB9</strain>
    </source>
</reference>
<keyword evidence="1" id="KW-0812">Transmembrane</keyword>